<evidence type="ECO:0000313" key="11">
    <source>
        <dbReference type="EMBL" id="KMU72052.1"/>
    </source>
</evidence>
<dbReference type="OrthoDB" id="2196187at2759"/>
<dbReference type="InterPro" id="IPR012977">
    <property type="entry name" value="SDA1_N"/>
</dbReference>
<dbReference type="PANTHER" id="PTHR12730">
    <property type="entry name" value="HSDA/SDA1-RELATED"/>
    <property type="match status" value="1"/>
</dbReference>
<reference evidence="12" key="1">
    <citation type="journal article" date="2010" name="Genome Res.">
        <title>Population genomic sequencing of Coccidioides fungi reveals recent hybridization and transposon control.</title>
        <authorList>
            <person name="Neafsey D.E."/>
            <person name="Barker B.M."/>
            <person name="Sharpton T.J."/>
            <person name="Stajich J.E."/>
            <person name="Park D.J."/>
            <person name="Whiston E."/>
            <person name="Hung C.-Y."/>
            <person name="McMahan C."/>
            <person name="White J."/>
            <person name="Sykes S."/>
            <person name="Heiman D."/>
            <person name="Young S."/>
            <person name="Zeng Q."/>
            <person name="Abouelleil A."/>
            <person name="Aftuck L."/>
            <person name="Bessette D."/>
            <person name="Brown A."/>
            <person name="FitzGerald M."/>
            <person name="Lui A."/>
            <person name="Macdonald J.P."/>
            <person name="Priest M."/>
            <person name="Orbach M.J."/>
            <person name="Galgiani J.N."/>
            <person name="Kirkland T.N."/>
            <person name="Cole G.T."/>
            <person name="Birren B.W."/>
            <person name="Henn M.R."/>
            <person name="Taylor J.W."/>
            <person name="Rounsley S.D."/>
        </authorList>
    </citation>
    <scope>NUCLEOTIDE SEQUENCE [LARGE SCALE GENOMIC DNA]</scope>
    <source>
        <strain evidence="12">RMSCC 3703</strain>
    </source>
</reference>
<dbReference type="Pfam" id="PF05285">
    <property type="entry name" value="SDA1_dom"/>
    <property type="match status" value="1"/>
</dbReference>
<gene>
    <name evidence="11" type="ORF">CISG_00361</name>
</gene>
<feature type="region of interest" description="Disordered" evidence="7">
    <location>
        <begin position="569"/>
        <end position="673"/>
    </location>
</feature>
<keyword evidence="5 6" id="KW-0539">Nucleus</keyword>
<evidence type="ECO:0000259" key="9">
    <source>
        <dbReference type="Pfam" id="PF08158"/>
    </source>
</evidence>
<dbReference type="GO" id="GO:0000055">
    <property type="term" value="P:ribosomal large subunit export from nucleus"/>
    <property type="evidence" value="ECO:0007669"/>
    <property type="project" value="UniProtKB-UniRule"/>
</dbReference>
<feature type="domain" description="SDA1 C-terminal" evidence="10">
    <location>
        <begin position="764"/>
        <end position="809"/>
    </location>
</feature>
<keyword evidence="4 6" id="KW-0653">Protein transport</keyword>
<dbReference type="Pfam" id="PF08158">
    <property type="entry name" value="SDA1_HEAT"/>
    <property type="match status" value="1"/>
</dbReference>
<feature type="compositionally biased region" description="Acidic residues" evidence="7">
    <location>
        <begin position="583"/>
        <end position="607"/>
    </location>
</feature>
<organism evidence="11 12">
    <name type="scientific">Coccidioides immitis RMSCC 3703</name>
    <dbReference type="NCBI Taxonomy" id="454286"/>
    <lineage>
        <taxon>Eukaryota</taxon>
        <taxon>Fungi</taxon>
        <taxon>Dikarya</taxon>
        <taxon>Ascomycota</taxon>
        <taxon>Pezizomycotina</taxon>
        <taxon>Eurotiomycetes</taxon>
        <taxon>Eurotiomycetidae</taxon>
        <taxon>Onygenales</taxon>
        <taxon>Onygenaceae</taxon>
        <taxon>Coccidioides</taxon>
    </lineage>
</organism>
<comment type="similarity">
    <text evidence="1 6">Belongs to the SDA1 family.</text>
</comment>
<feature type="compositionally biased region" description="Basic and acidic residues" evidence="7">
    <location>
        <begin position="636"/>
        <end position="658"/>
    </location>
</feature>
<evidence type="ECO:0000256" key="2">
    <source>
        <dbReference type="ARBA" id="ARBA00022448"/>
    </source>
</evidence>
<dbReference type="InterPro" id="IPR007949">
    <property type="entry name" value="SDA1_MD"/>
</dbReference>
<feature type="domain" description="SDA1 middle" evidence="8">
    <location>
        <begin position="611"/>
        <end position="740"/>
    </location>
</feature>
<dbReference type="GO" id="GO:0042273">
    <property type="term" value="P:ribosomal large subunit biogenesis"/>
    <property type="evidence" value="ECO:0007669"/>
    <property type="project" value="UniProtKB-UniRule"/>
</dbReference>
<comment type="function">
    <text evidence="6">Required for 60S pre-ribosomal subunits export to the cytoplasm.</text>
</comment>
<proteinExistence type="inferred from homology"/>
<feature type="domain" description="SDA1 N-terminal" evidence="9">
    <location>
        <begin position="133"/>
        <end position="501"/>
    </location>
</feature>
<evidence type="ECO:0000256" key="5">
    <source>
        <dbReference type="ARBA" id="ARBA00023242"/>
    </source>
</evidence>
<feature type="region of interest" description="Disordered" evidence="7">
    <location>
        <begin position="688"/>
        <end position="710"/>
    </location>
</feature>
<feature type="compositionally biased region" description="Low complexity" evidence="7">
    <location>
        <begin position="693"/>
        <end position="706"/>
    </location>
</feature>
<comment type="subcellular location">
    <subcellularLocation>
        <location evidence="6">Nucleus</location>
        <location evidence="6">Nucleolus</location>
    </subcellularLocation>
</comment>
<name>A0A0J8TER9_COCIT</name>
<feature type="region of interest" description="Disordered" evidence="7">
    <location>
        <begin position="732"/>
        <end position="815"/>
    </location>
</feature>
<dbReference type="Pfam" id="PF21638">
    <property type="entry name" value="SDA1_C"/>
    <property type="match status" value="1"/>
</dbReference>
<dbReference type="InterPro" id="IPR048292">
    <property type="entry name" value="SDA1_C"/>
</dbReference>
<protein>
    <recommendedName>
        <fullName evidence="6">Protein SDA1</fullName>
    </recommendedName>
</protein>
<sequence>MYIVVYNTEYSYLDHRWSWCRPVAVKALAALATEVKSRLLSSQNFRIFLPATFNAHILLRSSIIMGKRKLGALEKVDADLTNLQYKIRRDPKSYVEDFRSQHFQYESHREIFMAAPSSATDNGIISLRDLIDFVAHVADCYPSITKDFPQELIEILSLHHTVLDADLREKIVTSLVLLRKKDIIDSATLLQTLFPILVSTPSKTLRALLFQKIISDLRTSNSKGVNHKLNRTIQTVLFNLVTSDRTSSKALWAIKITRELWRRQIWTDAKAVEIMKEASLAENEKVIVGGVRFFLGGDKEREELEDESSDEEDLDVARIRHQVGINKKSKKKARQVEKAIATVKKKERRKNQPHPLNFSALHLLHDPQGFAETLFQKHLQNTKSRLNLEQKLLVLQLVSRLVGLHKLTVIQLYSYFLKYLTPKQPSVTSFLASLAQSTHSLVPPDVLEPLVTKIANEFVSEAAAAEVASAGLNAIREICVRQPLAMNDTLLQDLVMYKKSKDKGVMMAAKGLLGLYREVGAGMLKKRDRGKDASIALRTGGQKEKRYGEEQAGEIEGIELLEQWKEEERRKKRREKGLPSDGETGDEESDGEADWAAWDVEEDDSDDSGGWIDVQSDVDIDVSDSEDESPAAKKQKTGDDASGESKDSQDRPKSEEPASKISKLATTKVLTPADLAKLAELRATATVSALVGNKSRAQKQAAANAARHIDDPLTAAEIEGLASLSAGKATREEKIARMNENKTDRSEFKSRMARKKEKKETEGKSTTNKEKARKKNFLMTLGKAKSKNKRSLVETRAVLRAHKERSKKGGRRGNK</sequence>
<feature type="compositionally biased region" description="Basic and acidic residues" evidence="7">
    <location>
        <begin position="758"/>
        <end position="770"/>
    </location>
</feature>
<dbReference type="GO" id="GO:0005730">
    <property type="term" value="C:nucleolus"/>
    <property type="evidence" value="ECO:0007669"/>
    <property type="project" value="UniProtKB-SubCell"/>
</dbReference>
<evidence type="ECO:0000256" key="6">
    <source>
        <dbReference type="RuleBase" id="RU365057"/>
    </source>
</evidence>
<dbReference type="InterPro" id="IPR016024">
    <property type="entry name" value="ARM-type_fold"/>
</dbReference>
<evidence type="ECO:0000259" key="10">
    <source>
        <dbReference type="Pfam" id="PF21638"/>
    </source>
</evidence>
<evidence type="ECO:0000256" key="4">
    <source>
        <dbReference type="ARBA" id="ARBA00022927"/>
    </source>
</evidence>
<dbReference type="PANTHER" id="PTHR12730:SF0">
    <property type="entry name" value="PROTEIN SDA1 HOMOLOG"/>
    <property type="match status" value="1"/>
</dbReference>
<keyword evidence="3 6" id="KW-0690">Ribosome biogenesis</keyword>
<dbReference type="Proteomes" id="UP000054559">
    <property type="component" value="Unassembled WGS sequence"/>
</dbReference>
<dbReference type="SUPFAM" id="SSF48371">
    <property type="entry name" value="ARM repeat"/>
    <property type="match status" value="1"/>
</dbReference>
<feature type="compositionally biased region" description="Basic residues" evidence="7">
    <location>
        <begin position="799"/>
        <end position="815"/>
    </location>
</feature>
<dbReference type="InterPro" id="IPR027312">
    <property type="entry name" value="Sda1"/>
</dbReference>
<dbReference type="AlphaFoldDB" id="A0A0J8TER9"/>
<evidence type="ECO:0000256" key="7">
    <source>
        <dbReference type="SAM" id="MobiDB-lite"/>
    </source>
</evidence>
<dbReference type="GO" id="GO:0015031">
    <property type="term" value="P:protein transport"/>
    <property type="evidence" value="ECO:0007669"/>
    <property type="project" value="UniProtKB-KW"/>
</dbReference>
<evidence type="ECO:0000259" key="8">
    <source>
        <dbReference type="Pfam" id="PF05285"/>
    </source>
</evidence>
<dbReference type="EMBL" id="DS268118">
    <property type="protein sequence ID" value="KMU72052.1"/>
    <property type="molecule type" value="Genomic_DNA"/>
</dbReference>
<evidence type="ECO:0000256" key="1">
    <source>
        <dbReference type="ARBA" id="ARBA00005783"/>
    </source>
</evidence>
<feature type="compositionally biased region" description="Acidic residues" evidence="7">
    <location>
        <begin position="616"/>
        <end position="629"/>
    </location>
</feature>
<evidence type="ECO:0000313" key="12">
    <source>
        <dbReference type="Proteomes" id="UP000054559"/>
    </source>
</evidence>
<feature type="compositionally biased region" description="Basic and acidic residues" evidence="7">
    <location>
        <begin position="732"/>
        <end position="750"/>
    </location>
</feature>
<accession>A0A0J8TER9</accession>
<dbReference type="STRING" id="454286.A0A0J8TER9"/>
<keyword evidence="2 6" id="KW-0813">Transport</keyword>
<evidence type="ECO:0000256" key="3">
    <source>
        <dbReference type="ARBA" id="ARBA00022517"/>
    </source>
</evidence>